<sequence length="71" mass="7865">MNGHTDMRAVVAGKKMPAEAGICCIIRRIPLLNTADSSQFRRLFQFKRAQIRRSAFIGNLDVAALVDHPAV</sequence>
<protein>
    <submittedName>
        <fullName evidence="1">Uncharacterized protein</fullName>
    </submittedName>
</protein>
<proteinExistence type="predicted"/>
<name>A0AAV3KDT9_9GAMM</name>
<accession>A0AAV3KDT9</accession>
<dbReference type="EMBL" id="AMWE01000002">
    <property type="protein sequence ID" value="ERO58770.1"/>
    <property type="molecule type" value="Genomic_DNA"/>
</dbReference>
<evidence type="ECO:0000313" key="2">
    <source>
        <dbReference type="Proteomes" id="UP000017142"/>
    </source>
</evidence>
<dbReference type="AlphaFoldDB" id="A0AAV3KDT9"/>
<dbReference type="Proteomes" id="UP000017142">
    <property type="component" value="Unassembled WGS sequence"/>
</dbReference>
<evidence type="ECO:0000313" key="1">
    <source>
        <dbReference type="EMBL" id="ERO58770.1"/>
    </source>
</evidence>
<gene>
    <name evidence="1" type="ORF">A544_1949</name>
</gene>
<reference evidence="2" key="1">
    <citation type="journal article" date="2013" name="Diversity">
        <title>Genome Sequence of Dickeya solani, a New soft Rot Pathogen of Potato, Suggests its Emergence May Be Related to a Novel Combination of Non-Ribosomal Peptide/Polyketide Synthetase Clusters.</title>
        <authorList>
            <person name="Garlant L."/>
            <person name="Koskinen P."/>
            <person name="Rouhiainen L."/>
            <person name="Laine P."/>
            <person name="Paulin L."/>
            <person name="Auvinen P."/>
            <person name="Holm L."/>
            <person name="Pirhonen M."/>
        </authorList>
    </citation>
    <scope>NUCLEOTIDE SEQUENCE [LARGE SCALE GENOMIC DNA]</scope>
    <source>
        <strain evidence="2">D s0432-1</strain>
    </source>
</reference>
<organism evidence="1 2">
    <name type="scientific">Dickeya solani D s0432-1</name>
    <dbReference type="NCBI Taxonomy" id="1231725"/>
    <lineage>
        <taxon>Bacteria</taxon>
        <taxon>Pseudomonadati</taxon>
        <taxon>Pseudomonadota</taxon>
        <taxon>Gammaproteobacteria</taxon>
        <taxon>Enterobacterales</taxon>
        <taxon>Pectobacteriaceae</taxon>
        <taxon>Dickeya</taxon>
    </lineage>
</organism>
<comment type="caution">
    <text evidence="1">The sequence shown here is derived from an EMBL/GenBank/DDBJ whole genome shotgun (WGS) entry which is preliminary data.</text>
</comment>